<accession>A0A9E6NVP0</accession>
<keyword evidence="1" id="KW-0378">Hydrolase</keyword>
<sequence length="583" mass="64127">MPKSALGAPWCPLAGTKSMHFGPVGSGGKTSPRWTFFNYPDNKKQLKAFSKKHLPYISLQHKQHHNGEFKLELLKPDFIISTFDQGPVMNYKSKVAATLAFLTTTFAVASCSYAVPAPAEPVLLHNALGQNNHLNGIGQIIKGDRRYCTAFLIDNRDADNNTDAPAYILTNGHCASIRIGTVADMTYQGQVQFNYFQDTLLEAKRYDIQKINWASLAGTDVAIMELNSSLQAVIADGINPLKVARKAPDELTQVRVIGAPASAPGLRLSSCTQEPADTTLIKYLTVHTDYQKQDCKGIEPGSSGSPVIDIATGEVTGVMSGTTYAITASDLCFWHGLCAKPDRQSVLPDQASQSFPIDYLMSCFSDGRFNMNAPACSLKPDFNFRARTDADVTLYKAPQKEHEKRPDWDVRFSMSTDFFRFKTVRDAHACYLPEHYSNPIDISTGLVDAPIGSEAGLYYLCLVGVDSVDQQLIEGNLRNTQVLPARLVNPGGISLPEPAPHLKHGSDELLIEYRQNTDRNIWTQVYVGAVDSTDCAGIDSRSYTKIGDSFLIPNEALPLTLCSYTMDRDFNTSAVRTEILQKP</sequence>
<dbReference type="Proteomes" id="UP000631521">
    <property type="component" value="Chromosome"/>
</dbReference>
<keyword evidence="1" id="KW-0645">Protease</keyword>
<keyword evidence="2" id="KW-1185">Reference proteome</keyword>
<dbReference type="InterPro" id="IPR043504">
    <property type="entry name" value="Peptidase_S1_PA_chymotrypsin"/>
</dbReference>
<dbReference type="RefSeq" id="WP_186548436.1">
    <property type="nucleotide sequence ID" value="NZ_CP077091.1"/>
</dbReference>
<dbReference type="GO" id="GO:0006508">
    <property type="term" value="P:proteolysis"/>
    <property type="evidence" value="ECO:0007669"/>
    <property type="project" value="UniProtKB-KW"/>
</dbReference>
<dbReference type="Pfam" id="PF13365">
    <property type="entry name" value="Trypsin_2"/>
    <property type="match status" value="1"/>
</dbReference>
<dbReference type="AlphaFoldDB" id="A0A9E6NVP0"/>
<dbReference type="Gene3D" id="2.40.10.10">
    <property type="entry name" value="Trypsin-like serine proteases"/>
    <property type="match status" value="2"/>
</dbReference>
<evidence type="ECO:0000313" key="2">
    <source>
        <dbReference type="Proteomes" id="UP000631521"/>
    </source>
</evidence>
<dbReference type="InterPro" id="IPR009003">
    <property type="entry name" value="Peptidase_S1_PA"/>
</dbReference>
<dbReference type="GO" id="GO:0008233">
    <property type="term" value="F:peptidase activity"/>
    <property type="evidence" value="ECO:0007669"/>
    <property type="project" value="UniProtKB-KW"/>
</dbReference>
<dbReference type="EMBL" id="CP077091">
    <property type="protein sequence ID" value="QXI15414.1"/>
    <property type="molecule type" value="Genomic_DNA"/>
</dbReference>
<gene>
    <name evidence="1" type="ORF">HU739_015950</name>
</gene>
<name>A0A9E6NVP0_9PSED</name>
<reference evidence="1 2" key="2">
    <citation type="journal article" date="2021" name="Microorganisms">
        <title>The Ever-Expanding Pseudomonas Genus: Description of 43 New Species and Partition of the Pseudomonas putida Group.</title>
        <authorList>
            <person name="Girard L."/>
            <person name="Lood C."/>
            <person name="Hofte M."/>
            <person name="Vandamme P."/>
            <person name="Rokni-Zadeh H."/>
            <person name="van Noort V."/>
            <person name="Lavigne R."/>
            <person name="De Mot R."/>
        </authorList>
    </citation>
    <scope>NUCLEOTIDE SEQUENCE [LARGE SCALE GENOMIC DNA]</scope>
    <source>
        <strain evidence="1 2">SWRI65</strain>
    </source>
</reference>
<organism evidence="1 2">
    <name type="scientific">Pseudomonas hamedanensis</name>
    <dbReference type="NCBI Taxonomy" id="2745504"/>
    <lineage>
        <taxon>Bacteria</taxon>
        <taxon>Pseudomonadati</taxon>
        <taxon>Pseudomonadota</taxon>
        <taxon>Gammaproteobacteria</taxon>
        <taxon>Pseudomonadales</taxon>
        <taxon>Pseudomonadaceae</taxon>
        <taxon>Pseudomonas</taxon>
    </lineage>
</organism>
<proteinExistence type="predicted"/>
<evidence type="ECO:0000313" key="1">
    <source>
        <dbReference type="EMBL" id="QXI15414.1"/>
    </source>
</evidence>
<dbReference type="KEGG" id="phv:HU739_015950"/>
<protein>
    <submittedName>
        <fullName evidence="1">Serine protease</fullName>
    </submittedName>
</protein>
<dbReference type="SUPFAM" id="SSF50494">
    <property type="entry name" value="Trypsin-like serine proteases"/>
    <property type="match status" value="1"/>
</dbReference>
<reference evidence="1 2" key="1">
    <citation type="journal article" date="2020" name="Microorganisms">
        <title>Reliable Identification of Environmental Pseudomonas Isolates Using the rpoD Gene.</title>
        <authorList>
            <consortium name="The Broad Institute Genome Sequencing Platform"/>
            <person name="Girard L."/>
            <person name="Lood C."/>
            <person name="Rokni-Zadeh H."/>
            <person name="van Noort V."/>
            <person name="Lavigne R."/>
            <person name="De Mot R."/>
        </authorList>
    </citation>
    <scope>NUCLEOTIDE SEQUENCE [LARGE SCALE GENOMIC DNA]</scope>
    <source>
        <strain evidence="1 2">SWRI65</strain>
    </source>
</reference>